<dbReference type="EMBL" id="JBHUGY010000025">
    <property type="protein sequence ID" value="MFD2054466.1"/>
    <property type="molecule type" value="Genomic_DNA"/>
</dbReference>
<gene>
    <name evidence="2" type="ORF">ACFSQT_15630</name>
</gene>
<protein>
    <submittedName>
        <fullName evidence="2">Uncharacterized protein</fullName>
    </submittedName>
</protein>
<dbReference type="RefSeq" id="WP_379020059.1">
    <property type="nucleotide sequence ID" value="NZ_JBHUGY010000025.1"/>
</dbReference>
<evidence type="ECO:0000313" key="2">
    <source>
        <dbReference type="EMBL" id="MFD2054466.1"/>
    </source>
</evidence>
<keyword evidence="1" id="KW-0472">Membrane</keyword>
<evidence type="ECO:0000256" key="1">
    <source>
        <dbReference type="SAM" id="Phobius"/>
    </source>
</evidence>
<organism evidence="2 3">
    <name type="scientific">Mesorhizobium calcicola</name>
    <dbReference type="NCBI Taxonomy" id="1300310"/>
    <lineage>
        <taxon>Bacteria</taxon>
        <taxon>Pseudomonadati</taxon>
        <taxon>Pseudomonadota</taxon>
        <taxon>Alphaproteobacteria</taxon>
        <taxon>Hyphomicrobiales</taxon>
        <taxon>Phyllobacteriaceae</taxon>
        <taxon>Mesorhizobium</taxon>
    </lineage>
</organism>
<proteinExistence type="predicted"/>
<feature type="transmembrane region" description="Helical" evidence="1">
    <location>
        <begin position="22"/>
        <end position="42"/>
    </location>
</feature>
<reference evidence="3" key="1">
    <citation type="journal article" date="2019" name="Int. J. Syst. Evol. Microbiol.">
        <title>The Global Catalogue of Microorganisms (GCM) 10K type strain sequencing project: providing services to taxonomists for standard genome sequencing and annotation.</title>
        <authorList>
            <consortium name="The Broad Institute Genomics Platform"/>
            <consortium name="The Broad Institute Genome Sequencing Center for Infectious Disease"/>
            <person name="Wu L."/>
            <person name="Ma J."/>
        </authorList>
    </citation>
    <scope>NUCLEOTIDE SEQUENCE [LARGE SCALE GENOMIC DNA]</scope>
    <source>
        <strain evidence="3">CGMCC 1.16226</strain>
    </source>
</reference>
<name>A0ABW4WE29_9HYPH</name>
<accession>A0ABW4WE29</accession>
<feature type="transmembrane region" description="Helical" evidence="1">
    <location>
        <begin position="54"/>
        <end position="75"/>
    </location>
</feature>
<keyword evidence="1" id="KW-0812">Transmembrane</keyword>
<feature type="transmembrane region" description="Helical" evidence="1">
    <location>
        <begin position="87"/>
        <end position="106"/>
    </location>
</feature>
<comment type="caution">
    <text evidence="2">The sequence shown here is derived from an EMBL/GenBank/DDBJ whole genome shotgun (WGS) entry which is preliminary data.</text>
</comment>
<evidence type="ECO:0000313" key="3">
    <source>
        <dbReference type="Proteomes" id="UP001597349"/>
    </source>
</evidence>
<keyword evidence="3" id="KW-1185">Reference proteome</keyword>
<sequence>MAGNPVEPGDAKGYKRLSVWQWLSLLGMTVCIVILRHLPYLYFPNPRYLDHERIGAIIGSVLMGLLLPYGVASIFGRVDGRSRGTFLRVLWFLAGLVFLLNLGLLAQCQTCY</sequence>
<dbReference type="Proteomes" id="UP001597349">
    <property type="component" value="Unassembled WGS sequence"/>
</dbReference>
<keyword evidence="1" id="KW-1133">Transmembrane helix</keyword>